<comment type="caution">
    <text evidence="5">The sequence shown here is derived from an EMBL/GenBank/DDBJ whole genome shotgun (WGS) entry which is preliminary data.</text>
</comment>
<evidence type="ECO:0000256" key="3">
    <source>
        <dbReference type="ARBA" id="ARBA00022679"/>
    </source>
</evidence>
<keyword evidence="2 5" id="KW-0328">Glycosyltransferase</keyword>
<feature type="domain" description="Diacylglycerol glucosyltransferase N-terminal" evidence="4">
    <location>
        <begin position="17"/>
        <end position="179"/>
    </location>
</feature>
<evidence type="ECO:0000256" key="2">
    <source>
        <dbReference type="ARBA" id="ARBA00022676"/>
    </source>
</evidence>
<dbReference type="Pfam" id="PF13692">
    <property type="entry name" value="Glyco_trans_1_4"/>
    <property type="match status" value="1"/>
</dbReference>
<dbReference type="GO" id="GO:0009247">
    <property type="term" value="P:glycolipid biosynthetic process"/>
    <property type="evidence" value="ECO:0007669"/>
    <property type="project" value="InterPro"/>
</dbReference>
<evidence type="ECO:0000313" key="5">
    <source>
        <dbReference type="EMBL" id="OAA90293.1"/>
    </source>
</evidence>
<dbReference type="PANTHER" id="PTHR43025">
    <property type="entry name" value="MONOGALACTOSYLDIACYLGLYCEROL SYNTHASE"/>
    <property type="match status" value="1"/>
</dbReference>
<dbReference type="GO" id="GO:0016758">
    <property type="term" value="F:hexosyltransferase activity"/>
    <property type="evidence" value="ECO:0007669"/>
    <property type="project" value="InterPro"/>
</dbReference>
<dbReference type="RefSeq" id="WP_063554757.1">
    <property type="nucleotide sequence ID" value="NZ_LITT01000011.1"/>
</dbReference>
<name>A0A170NJP6_9CLOT</name>
<evidence type="ECO:0000259" key="4">
    <source>
        <dbReference type="Pfam" id="PF06925"/>
    </source>
</evidence>
<dbReference type="InterPro" id="IPR009695">
    <property type="entry name" value="Diacylglyc_glucosyltr_N"/>
</dbReference>
<proteinExistence type="inferred from homology"/>
<evidence type="ECO:0000256" key="1">
    <source>
        <dbReference type="ARBA" id="ARBA00006962"/>
    </source>
</evidence>
<dbReference type="PATRIC" id="fig|1538.10.peg.97"/>
<protein>
    <submittedName>
        <fullName evidence="5">Processive diacylglycerol beta-glucosyltransferase</fullName>
        <ecNumber evidence="5">2.4.1.-</ecNumber>
    </submittedName>
</protein>
<dbReference type="EMBL" id="LITT01000011">
    <property type="protein sequence ID" value="OAA90293.1"/>
    <property type="molecule type" value="Genomic_DNA"/>
</dbReference>
<dbReference type="GO" id="GO:0016020">
    <property type="term" value="C:membrane"/>
    <property type="evidence" value="ECO:0007669"/>
    <property type="project" value="GOC"/>
</dbReference>
<dbReference type="OrthoDB" id="9815663at2"/>
<dbReference type="SUPFAM" id="SSF53756">
    <property type="entry name" value="UDP-Glycosyltransferase/glycogen phosphorylase"/>
    <property type="match status" value="1"/>
</dbReference>
<accession>A0A170NJP6</accession>
<keyword evidence="3 5" id="KW-0808">Transferase</keyword>
<dbReference type="Gene3D" id="3.40.50.2000">
    <property type="entry name" value="Glycogen Phosphorylase B"/>
    <property type="match status" value="2"/>
</dbReference>
<dbReference type="Proteomes" id="UP000077407">
    <property type="component" value="Unassembled WGS sequence"/>
</dbReference>
<reference evidence="5 6" key="1">
    <citation type="journal article" date="2015" name="Biotechnol. Bioeng.">
        <title>Genome sequence and phenotypic characterization of Caulobacter segnis.</title>
        <authorList>
            <person name="Patel S."/>
            <person name="Fletcher B."/>
            <person name="Scott D.C."/>
            <person name="Ely B."/>
        </authorList>
    </citation>
    <scope>NUCLEOTIDE SEQUENCE [LARGE SCALE GENOMIC DNA]</scope>
    <source>
        <strain evidence="5 6">ERI-2</strain>
    </source>
</reference>
<comment type="similarity">
    <text evidence="1">Belongs to the glycosyltransferase 28 family.</text>
</comment>
<dbReference type="Pfam" id="PF06925">
    <property type="entry name" value="MGDG_synth"/>
    <property type="match status" value="1"/>
</dbReference>
<sequence length="401" mass="45147">MVNNILIISSNFTGHGHKSIAEALCEKFQKYDNVKIHVVDGFSLGGTTLLNIGKAYGPITRKSESLWELIWDISSTNPSLINEIIEFKIKDRFLKLLKEVHPDLILTIHPNFNGSVINILEKYNIKIPVLTLIADLISISPLWADPRADYIISPTQEAKDKCMEFGVMEDKIKVLGFPVRSRFYNYSNSLIEHSNYNTSKPLKCLIMSGGEGVGNMEKIAEILLLNFNCEIKIVAGRNTSLKNKLHQSLVEKYGSKVEIYGFVENIQDLMMSSDIAFTRGSPNVMMEAIACSVPLIITGALPGQEEENPKFIEKYNLGVVCKDIDNLQTIINNLISNNGTKLYKIKHAQKVFSNPYTSENIVNFILSIDNNSNKVMIRDVVPLVSKNSDKPIVYRYLQKLK</sequence>
<dbReference type="PANTHER" id="PTHR43025:SF3">
    <property type="entry name" value="MONOGALACTOSYLDIACYLGLYCEROL SYNTHASE 1, CHLOROPLASTIC"/>
    <property type="match status" value="1"/>
</dbReference>
<gene>
    <name evidence="5" type="primary">ugtP_1</name>
    <name evidence="5" type="ORF">WY13_01196</name>
</gene>
<evidence type="ECO:0000313" key="6">
    <source>
        <dbReference type="Proteomes" id="UP000077407"/>
    </source>
</evidence>
<dbReference type="AlphaFoldDB" id="A0A170NJP6"/>
<organism evidence="5 6">
    <name type="scientific">Clostridium ljungdahlii</name>
    <dbReference type="NCBI Taxonomy" id="1538"/>
    <lineage>
        <taxon>Bacteria</taxon>
        <taxon>Bacillati</taxon>
        <taxon>Bacillota</taxon>
        <taxon>Clostridia</taxon>
        <taxon>Eubacteriales</taxon>
        <taxon>Clostridiaceae</taxon>
        <taxon>Clostridium</taxon>
    </lineage>
</organism>
<dbReference type="EC" id="2.4.1.-" evidence="5"/>
<dbReference type="InterPro" id="IPR050519">
    <property type="entry name" value="Glycosyltransf_28_UgtP"/>
</dbReference>